<dbReference type="InterPro" id="IPR050833">
    <property type="entry name" value="Poly_Biosynth_Transport"/>
</dbReference>
<dbReference type="EMBL" id="CAJNJA010000001">
    <property type="protein sequence ID" value="CAE7149209.1"/>
    <property type="molecule type" value="Genomic_DNA"/>
</dbReference>
<protein>
    <submittedName>
        <fullName evidence="7">WzxE protein</fullName>
    </submittedName>
</protein>
<evidence type="ECO:0000256" key="2">
    <source>
        <dbReference type="ARBA" id="ARBA00022475"/>
    </source>
</evidence>
<dbReference type="AlphaFoldDB" id="A0A812IMQ9"/>
<evidence type="ECO:0000313" key="7">
    <source>
        <dbReference type="EMBL" id="CAE7149209.1"/>
    </source>
</evidence>
<keyword evidence="2" id="KW-1003">Cell membrane</keyword>
<dbReference type="PANTHER" id="PTHR30250:SF11">
    <property type="entry name" value="O-ANTIGEN TRANSPORTER-RELATED"/>
    <property type="match status" value="1"/>
</dbReference>
<feature type="transmembrane region" description="Helical" evidence="6">
    <location>
        <begin position="221"/>
        <end position="240"/>
    </location>
</feature>
<keyword evidence="3 6" id="KW-0812">Transmembrane</keyword>
<feature type="transmembrane region" description="Helical" evidence="6">
    <location>
        <begin position="74"/>
        <end position="96"/>
    </location>
</feature>
<accession>A0A812IMQ9</accession>
<organism evidence="7 8">
    <name type="scientific">Symbiodinium necroappetens</name>
    <dbReference type="NCBI Taxonomy" id="1628268"/>
    <lineage>
        <taxon>Eukaryota</taxon>
        <taxon>Sar</taxon>
        <taxon>Alveolata</taxon>
        <taxon>Dinophyceae</taxon>
        <taxon>Suessiales</taxon>
        <taxon>Symbiodiniaceae</taxon>
        <taxon>Symbiodinium</taxon>
    </lineage>
</organism>
<dbReference type="Proteomes" id="UP000601435">
    <property type="component" value="Unassembled WGS sequence"/>
</dbReference>
<keyword evidence="4 6" id="KW-1133">Transmembrane helix</keyword>
<keyword evidence="5 6" id="KW-0472">Membrane</keyword>
<feature type="transmembrane region" description="Helical" evidence="6">
    <location>
        <begin position="111"/>
        <end position="132"/>
    </location>
</feature>
<feature type="transmembrane region" description="Helical" evidence="6">
    <location>
        <begin position="168"/>
        <end position="186"/>
    </location>
</feature>
<comment type="subcellular location">
    <subcellularLocation>
        <location evidence="1">Cell membrane</location>
        <topology evidence="1">Multi-pass membrane protein</topology>
    </subcellularLocation>
</comment>
<gene>
    <name evidence="7" type="primary">wzxE</name>
    <name evidence="7" type="ORF">SNEC2469_LOCUS94</name>
</gene>
<evidence type="ECO:0000256" key="5">
    <source>
        <dbReference type="ARBA" id="ARBA00023136"/>
    </source>
</evidence>
<dbReference type="GO" id="GO:0005886">
    <property type="term" value="C:plasma membrane"/>
    <property type="evidence" value="ECO:0007669"/>
    <property type="project" value="UniProtKB-SubCell"/>
</dbReference>
<name>A0A812IMQ9_9DINO</name>
<evidence type="ECO:0000256" key="4">
    <source>
        <dbReference type="ARBA" id="ARBA00022989"/>
    </source>
</evidence>
<feature type="transmembrane region" description="Helical" evidence="6">
    <location>
        <begin position="139"/>
        <end position="162"/>
    </location>
</feature>
<dbReference type="PANTHER" id="PTHR30250">
    <property type="entry name" value="PST FAMILY PREDICTED COLANIC ACID TRANSPORTER"/>
    <property type="match status" value="1"/>
</dbReference>
<evidence type="ECO:0000256" key="1">
    <source>
        <dbReference type="ARBA" id="ARBA00004651"/>
    </source>
</evidence>
<evidence type="ECO:0000256" key="6">
    <source>
        <dbReference type="SAM" id="Phobius"/>
    </source>
</evidence>
<feature type="transmembrane region" description="Helical" evidence="6">
    <location>
        <begin position="32"/>
        <end position="53"/>
    </location>
</feature>
<proteinExistence type="predicted"/>
<sequence>MVAGLAGPVGQLAVRMIVQQELGAEALGNFQAAWMISAMYIGFVLGAMGADYYPRLTAAIRDSAATNQLVNEQAEVALLLAAPVLVTMLGLAPWVIELLFSNQFKEAAEVFRWQVLADVLKVASWPLGIVILASGEGRLVMLIEFIAMLVLVGLTWVLLPFFDIEATGIASLGKYAVFLSMVYWLARRRTGFKWQTRVYRQLALLMVITIMVFISGVWSKWLGAGLGIPAAALLGLYALARIGRMTTLSGFADRMAGLSRRLMTKLGVWDE</sequence>
<evidence type="ECO:0000313" key="8">
    <source>
        <dbReference type="Proteomes" id="UP000601435"/>
    </source>
</evidence>
<comment type="caution">
    <text evidence="7">The sequence shown here is derived from an EMBL/GenBank/DDBJ whole genome shotgun (WGS) entry which is preliminary data.</text>
</comment>
<evidence type="ECO:0000256" key="3">
    <source>
        <dbReference type="ARBA" id="ARBA00022692"/>
    </source>
</evidence>
<reference evidence="7" key="1">
    <citation type="submission" date="2021-02" db="EMBL/GenBank/DDBJ databases">
        <authorList>
            <person name="Dougan E. K."/>
            <person name="Rhodes N."/>
            <person name="Thang M."/>
            <person name="Chan C."/>
        </authorList>
    </citation>
    <scope>NUCLEOTIDE SEQUENCE</scope>
</reference>
<feature type="transmembrane region" description="Helical" evidence="6">
    <location>
        <begin position="198"/>
        <end position="215"/>
    </location>
</feature>
<dbReference type="Pfam" id="PF13440">
    <property type="entry name" value="Polysacc_synt_3"/>
    <property type="match status" value="1"/>
</dbReference>
<keyword evidence="8" id="KW-1185">Reference proteome</keyword>